<keyword evidence="5" id="KW-1185">Reference proteome</keyword>
<feature type="compositionally biased region" description="Basic and acidic residues" evidence="1">
    <location>
        <begin position="850"/>
        <end position="864"/>
    </location>
</feature>
<feature type="region of interest" description="Disordered" evidence="1">
    <location>
        <begin position="768"/>
        <end position="930"/>
    </location>
</feature>
<feature type="domain" description="Bifunctional inhibitor/plant lipid transfer protein/seed storage helical" evidence="3">
    <location>
        <begin position="390"/>
        <end position="470"/>
    </location>
</feature>
<dbReference type="InterPro" id="IPR051636">
    <property type="entry name" value="Plant_LTP/defense-related"/>
</dbReference>
<feature type="region of interest" description="Disordered" evidence="1">
    <location>
        <begin position="1207"/>
        <end position="1236"/>
    </location>
</feature>
<dbReference type="Pfam" id="PF14547">
    <property type="entry name" value="Hydrophob_seed"/>
    <property type="match status" value="6"/>
</dbReference>
<feature type="domain" description="Bifunctional inhibitor/plant lipid transfer protein/seed storage helical" evidence="3">
    <location>
        <begin position="616"/>
        <end position="704"/>
    </location>
</feature>
<dbReference type="InterPro" id="IPR016140">
    <property type="entry name" value="Bifunc_inhib/LTP/seed_store"/>
</dbReference>
<feature type="domain" description="Bifunctional inhibitor/plant lipid transfer protein/seed storage helical" evidence="3">
    <location>
        <begin position="503"/>
        <end position="583"/>
    </location>
</feature>
<dbReference type="InterPro" id="IPR036312">
    <property type="entry name" value="Bifun_inhib/LTP/seed_sf"/>
</dbReference>
<dbReference type="SUPFAM" id="SSF47699">
    <property type="entry name" value="Bifunctional inhibitor/lipid-transfer protein/seed storage 2S albumin"/>
    <property type="match status" value="6"/>
</dbReference>
<dbReference type="InterPro" id="IPR027923">
    <property type="entry name" value="Hydrophob_seed_dom"/>
</dbReference>
<feature type="domain" description="Bifunctional inhibitor/plant lipid transfer protein/seed storage helical" evidence="3">
    <location>
        <begin position="164"/>
        <end position="244"/>
    </location>
</feature>
<feature type="domain" description="Bifunctional inhibitor/plant lipid transfer protein/seed storage helical" evidence="3">
    <location>
        <begin position="51"/>
        <end position="131"/>
    </location>
</feature>
<evidence type="ECO:0000256" key="1">
    <source>
        <dbReference type="SAM" id="MobiDB-lite"/>
    </source>
</evidence>
<dbReference type="Proteomes" id="UP000636709">
    <property type="component" value="Unassembled WGS sequence"/>
</dbReference>
<accession>A0A834ZYS5</accession>
<feature type="signal peptide" evidence="2">
    <location>
        <begin position="1"/>
        <end position="22"/>
    </location>
</feature>
<feature type="chain" id="PRO_5032615503" description="Bifunctional inhibitor/plant lipid transfer protein/seed storage helical domain-containing protein" evidence="2">
    <location>
        <begin position="23"/>
        <end position="1344"/>
    </location>
</feature>
<keyword evidence="2" id="KW-0732">Signal</keyword>
<reference evidence="4" key="1">
    <citation type="submission" date="2020-07" db="EMBL/GenBank/DDBJ databases">
        <title>Genome sequence and genetic diversity analysis of an under-domesticated orphan crop, white fonio (Digitaria exilis).</title>
        <authorList>
            <person name="Bennetzen J.L."/>
            <person name="Chen S."/>
            <person name="Ma X."/>
            <person name="Wang X."/>
            <person name="Yssel A.E.J."/>
            <person name="Chaluvadi S.R."/>
            <person name="Johnson M."/>
            <person name="Gangashetty P."/>
            <person name="Hamidou F."/>
            <person name="Sanogo M.D."/>
            <person name="Zwaenepoel A."/>
            <person name="Wallace J."/>
            <person name="Van De Peer Y."/>
            <person name="Van Deynze A."/>
        </authorList>
    </citation>
    <scope>NUCLEOTIDE SEQUENCE</scope>
    <source>
        <tissue evidence="4">Leaves</tissue>
    </source>
</reference>
<dbReference type="Gene3D" id="1.10.110.10">
    <property type="entry name" value="Plant lipid-transfer and hydrophobic proteins"/>
    <property type="match status" value="6"/>
</dbReference>
<comment type="caution">
    <text evidence="4">The sequence shown here is derived from an EMBL/GenBank/DDBJ whole genome shotgun (WGS) entry which is preliminary data.</text>
</comment>
<evidence type="ECO:0000256" key="2">
    <source>
        <dbReference type="SAM" id="SignalP"/>
    </source>
</evidence>
<dbReference type="SMART" id="SM00499">
    <property type="entry name" value="AAI"/>
    <property type="match status" value="6"/>
</dbReference>
<dbReference type="PROSITE" id="PS51257">
    <property type="entry name" value="PROKAR_LIPOPROTEIN"/>
    <property type="match status" value="1"/>
</dbReference>
<proteinExistence type="predicted"/>
<feature type="compositionally biased region" description="Basic residues" evidence="1">
    <location>
        <begin position="917"/>
        <end position="930"/>
    </location>
</feature>
<dbReference type="CDD" id="cd01958">
    <property type="entry name" value="HPS_like"/>
    <property type="match status" value="6"/>
</dbReference>
<gene>
    <name evidence="4" type="ORF">HU200_065081</name>
</gene>
<name>A0A834ZYS5_9POAL</name>
<feature type="region of interest" description="Disordered" evidence="1">
    <location>
        <begin position="1123"/>
        <end position="1157"/>
    </location>
</feature>
<dbReference type="PANTHER" id="PTHR31731">
    <property type="match status" value="1"/>
</dbReference>
<evidence type="ECO:0000259" key="3">
    <source>
        <dbReference type="SMART" id="SM00499"/>
    </source>
</evidence>
<feature type="domain" description="Bifunctional inhibitor/plant lipid transfer protein/seed storage helical" evidence="3">
    <location>
        <begin position="277"/>
        <end position="357"/>
    </location>
</feature>
<sequence length="1344" mass="142717">MAFPKLVVFLAVLCFAAGVVLSCEPSCPTPTPPVAPSPPAVPTPPSSSGSCPIDALKLNVCANVLNLLKLNLPVGNDQCCPLLQGLVDLDAAICLCTAIKANVLGINLNADIDVSILLNHCGKTCPEDFKCVVLSCEPSCPTPTPPVAPSPPAVPTPPSSSGSCPIDALKLNVCANVLNLLKLNLPVGNDQCCPLLQGLVDLDAAICLCTAIKANVLGINLNADIDVSILLNHCGKTCPEDFKCVVLSCEPSCPTPTPPVAPSPPAVPTPPSSSGSCPIDALKLNVCANVLNLLKLNLPVGNDQCCPLLQGLVDLDAAICLCTAIKANVLGINLNADIDVSILLNHCGKTCPEDFKCVVLSCEPSCPTPTPPVAPSPPAVPTPPSSSGSCPIDALKLNVCANVLNLLKLNLPVGNDQCCPLLQGLVDLDAAICLCTAIKANVLGINLNADIDVSILLNHCGKTCPEDFKCVVLSCEPSCPTPTPPVAPSPPAVPTPPSSSGSCPIDALKLNVCANVLNLLKLNLPVGNDQCCPLLQGLVDLDAAICLCTAIKANVLGINLNADIDVSILLNHCGKTCPEDFKCVVLSCEPSCPTPTPPVAPSPPAVPTPPSSSGSCPIDALKLNVCANVLNLLKLNLPVGNDQCCPLLQGLVDLDAAICLRTAIKANVLGINLNADIDVSILLNHCGKTCPEDFKSCSSLPPRCRRCLPPRLRCRRRYVMSLVACSRSLDCSYPGLIPGQGTVKEGAAIPAFLAAALLLAWANAERNQVDRQEKERRKRGEKSVGEADRIQHWAATEEEAAVGLEEQVRGYPSGGGRPGTEERGTYGRPGGSTGTATPADRPDGVGVRQRSPESEEKHGQEGHQQESQQEAQRRSRGASKEHSPNHNGNQPKPKFGGNGIHRCRCPSFRSNLSRNTNQHRRKVVHKGSQQVRHRTWRCAHSMQPHHQQARGKTIVTTLDKWVGRRKDKPPSSFEEQGHEHGAAKMQSRSSTSLDPVVAANLVELKKRLHQPVIVATAPQSSTSSPLSWSMCHLAVPAYHRRGTHTTGVDSTRAGSLWFAIDTTRQQPLALKNFTIKSWVTTSNVAAAYKKIDDPRRKPLTGKKPPVAFVAGTRASGVLLRRRQGEEVAGAGGGDSLVETTRGEPPRQPGPSPIRPASTIVPCRFQSQKAHPGRLRDGAPEWPATPWFLNAFTTTADGLHQQEIKKNATAGHEIGRRSSWEMTRSTGDSAKQLDLSREEGRGEIEILDQDEREEAVAVLRRNEREDWQVRPLPTVGSDGWERPPWEPIIVSCLGPALWAGGAAQALTPHRAGLARGPIHRPGLVPPVSTKVDHFVRGPRGFACSR</sequence>
<evidence type="ECO:0000313" key="4">
    <source>
        <dbReference type="EMBL" id="KAF8648044.1"/>
    </source>
</evidence>
<feature type="region of interest" description="Disordered" evidence="1">
    <location>
        <begin position="962"/>
        <end position="992"/>
    </location>
</feature>
<dbReference type="EMBL" id="JACEFO010002821">
    <property type="protein sequence ID" value="KAF8648044.1"/>
    <property type="molecule type" value="Genomic_DNA"/>
</dbReference>
<feature type="compositionally biased region" description="Basic and acidic residues" evidence="1">
    <location>
        <begin position="781"/>
        <end position="791"/>
    </location>
</feature>
<evidence type="ECO:0000313" key="5">
    <source>
        <dbReference type="Proteomes" id="UP000636709"/>
    </source>
</evidence>
<organism evidence="4 5">
    <name type="scientific">Digitaria exilis</name>
    <dbReference type="NCBI Taxonomy" id="1010633"/>
    <lineage>
        <taxon>Eukaryota</taxon>
        <taxon>Viridiplantae</taxon>
        <taxon>Streptophyta</taxon>
        <taxon>Embryophyta</taxon>
        <taxon>Tracheophyta</taxon>
        <taxon>Spermatophyta</taxon>
        <taxon>Magnoliopsida</taxon>
        <taxon>Liliopsida</taxon>
        <taxon>Poales</taxon>
        <taxon>Poaceae</taxon>
        <taxon>PACMAD clade</taxon>
        <taxon>Panicoideae</taxon>
        <taxon>Panicodae</taxon>
        <taxon>Paniceae</taxon>
        <taxon>Anthephorinae</taxon>
        <taxon>Digitaria</taxon>
    </lineage>
</organism>
<feature type="compositionally biased region" description="Polar residues" evidence="1">
    <location>
        <begin position="1219"/>
        <end position="1228"/>
    </location>
</feature>
<protein>
    <recommendedName>
        <fullName evidence="3">Bifunctional inhibitor/plant lipid transfer protein/seed storage helical domain-containing protein</fullName>
    </recommendedName>
</protein>